<dbReference type="GeneID" id="17036365"/>
<feature type="region of interest" description="Disordered" evidence="1">
    <location>
        <begin position="188"/>
        <end position="208"/>
    </location>
</feature>
<keyword evidence="3" id="KW-1185">Reference proteome</keyword>
<dbReference type="OrthoDB" id="10475354at2759"/>
<accession>I0YIX1</accession>
<reference evidence="2 3" key="1">
    <citation type="journal article" date="2012" name="Genome Biol.">
        <title>The genome of the polar eukaryotic microalga coccomyxa subellipsoidea reveals traits of cold adaptation.</title>
        <authorList>
            <person name="Blanc G."/>
            <person name="Agarkova I."/>
            <person name="Grimwood J."/>
            <person name="Kuo A."/>
            <person name="Brueggeman A."/>
            <person name="Dunigan D."/>
            <person name="Gurnon J."/>
            <person name="Ladunga I."/>
            <person name="Lindquist E."/>
            <person name="Lucas S."/>
            <person name="Pangilinan J."/>
            <person name="Proschold T."/>
            <person name="Salamov A."/>
            <person name="Schmutz J."/>
            <person name="Weeks D."/>
            <person name="Yamada T."/>
            <person name="Claverie J.M."/>
            <person name="Grigoriev I."/>
            <person name="Van Etten J."/>
            <person name="Lomsadze A."/>
            <person name="Borodovsky M."/>
        </authorList>
    </citation>
    <scope>NUCLEOTIDE SEQUENCE [LARGE SCALE GENOMIC DNA]</scope>
    <source>
        <strain evidence="2 3">C-169</strain>
    </source>
</reference>
<protein>
    <submittedName>
        <fullName evidence="2">Uncharacterized protein</fullName>
    </submittedName>
</protein>
<organism evidence="2 3">
    <name type="scientific">Coccomyxa subellipsoidea (strain C-169)</name>
    <name type="common">Green microalga</name>
    <dbReference type="NCBI Taxonomy" id="574566"/>
    <lineage>
        <taxon>Eukaryota</taxon>
        <taxon>Viridiplantae</taxon>
        <taxon>Chlorophyta</taxon>
        <taxon>core chlorophytes</taxon>
        <taxon>Trebouxiophyceae</taxon>
        <taxon>Trebouxiophyceae incertae sedis</taxon>
        <taxon>Coccomyxaceae</taxon>
        <taxon>Coccomyxa</taxon>
        <taxon>Coccomyxa subellipsoidea</taxon>
    </lineage>
</organism>
<gene>
    <name evidence="2" type="ORF">COCSUDRAFT_60308</name>
</gene>
<dbReference type="Proteomes" id="UP000007264">
    <property type="component" value="Unassembled WGS sequence"/>
</dbReference>
<dbReference type="RefSeq" id="XP_005642884.1">
    <property type="nucleotide sequence ID" value="XM_005642827.1"/>
</dbReference>
<dbReference type="EMBL" id="AGSI01000024">
    <property type="protein sequence ID" value="EIE18340.1"/>
    <property type="molecule type" value="Genomic_DNA"/>
</dbReference>
<comment type="caution">
    <text evidence="2">The sequence shown here is derived from an EMBL/GenBank/DDBJ whole genome shotgun (WGS) entry which is preliminary data.</text>
</comment>
<sequence length="470" mass="49750">MESASGRSVQAPDATIQAEGRYRLDVLGEFTGRASRRRLDPKLAWTAELERSSRQGWTHQRQLRAKLAHDSDRDRRYALLLGGFIEESAALRLSAYSAPDAELSASVDIGGTRLTGTVRTDLHQGSLLELQTGPSARSGNDATSAVHISTKAGNGATSAGTNPGSPIPVSVHASTDGKRQAVNAAVISQAGSTESRSKDSGSMQKGVDSAMEGCAKDRGRGAEVNGRVDACFGAAGECLIERLSRLSATGTAQKVSQGAASRGAKDNARVGERVTNPLQRVRTYVAFPFGAQSRGGWRLELRQRLGRSLHVDARLKGGQVKLREGDLLEGSGVINHGSPKPDASSGNGAAKAPVAPRGALQGFLKLAVQREGTPWSTSLDLGSKSAGPAVTCRWRKQGTQQEQPVPPHQRTTSSGAGGNAMWHSWHLSRLEVAAREGAESWADPWLEAKAVLKGWSHRVASAQAKVFLPL</sequence>
<proteinExistence type="predicted"/>
<feature type="region of interest" description="Disordered" evidence="1">
    <location>
        <begin position="396"/>
        <end position="418"/>
    </location>
</feature>
<dbReference type="AlphaFoldDB" id="I0YIX1"/>
<name>I0YIX1_COCSC</name>
<dbReference type="KEGG" id="csl:COCSUDRAFT_60308"/>
<evidence type="ECO:0000313" key="2">
    <source>
        <dbReference type="EMBL" id="EIE18340.1"/>
    </source>
</evidence>
<evidence type="ECO:0000256" key="1">
    <source>
        <dbReference type="SAM" id="MobiDB-lite"/>
    </source>
</evidence>
<feature type="region of interest" description="Disordered" evidence="1">
    <location>
        <begin position="331"/>
        <end position="352"/>
    </location>
</feature>
<feature type="compositionally biased region" description="Polar residues" evidence="1">
    <location>
        <begin position="397"/>
        <end position="414"/>
    </location>
</feature>
<evidence type="ECO:0000313" key="3">
    <source>
        <dbReference type="Proteomes" id="UP000007264"/>
    </source>
</evidence>